<accession>A0ABY4Y7S6</accession>
<dbReference type="RefSeq" id="WP_252580011.1">
    <property type="nucleotide sequence ID" value="NZ_CP071527.1"/>
</dbReference>
<name>A0ABY4Y7S6_9GAMM</name>
<evidence type="ECO:0000313" key="1">
    <source>
        <dbReference type="EMBL" id="USQ13695.1"/>
    </source>
</evidence>
<protein>
    <submittedName>
        <fullName evidence="1">Uncharacterized protein</fullName>
    </submittedName>
</protein>
<sequence>MNQKIPSRDPGVLSKMRGLLNSQRIKLLFDYYDVEVLLQEGCLRVTNLNSRGIMRTCAMVHFTSSIPAWFQGTHDKIYHGGSIGQTIKDDKFFLTKKDSFLGVTELPEFVKLKMNTEENSAAVHIYQLAVSHPETSESIMYCTITEVHSPQYLTLGDLLYLTPVTLSLPYVITKEVQQCLDEFNGLDELLKQRVNILK</sequence>
<gene>
    <name evidence="1" type="ORF">J2N86_13620</name>
</gene>
<keyword evidence="2" id="KW-1185">Reference proteome</keyword>
<proteinExistence type="predicted"/>
<organism evidence="1 2">
    <name type="scientific">Legionella lytica</name>
    <dbReference type="NCBI Taxonomy" id="96232"/>
    <lineage>
        <taxon>Bacteria</taxon>
        <taxon>Pseudomonadati</taxon>
        <taxon>Pseudomonadota</taxon>
        <taxon>Gammaproteobacteria</taxon>
        <taxon>Legionellales</taxon>
        <taxon>Legionellaceae</taxon>
        <taxon>Legionella</taxon>
    </lineage>
</organism>
<dbReference type="Proteomes" id="UP001057474">
    <property type="component" value="Chromosome"/>
</dbReference>
<reference evidence="1" key="1">
    <citation type="submission" date="2021-03" db="EMBL/GenBank/DDBJ databases">
        <title>Legionella lytica PCM 2298.</title>
        <authorList>
            <person name="Koper P."/>
        </authorList>
    </citation>
    <scope>NUCLEOTIDE SEQUENCE</scope>
    <source>
        <strain evidence="1">PCM 2298</strain>
    </source>
</reference>
<evidence type="ECO:0000313" key="2">
    <source>
        <dbReference type="Proteomes" id="UP001057474"/>
    </source>
</evidence>
<dbReference type="EMBL" id="CP071527">
    <property type="protein sequence ID" value="USQ13695.1"/>
    <property type="molecule type" value="Genomic_DNA"/>
</dbReference>